<evidence type="ECO:0000256" key="2">
    <source>
        <dbReference type="ARBA" id="ARBA00022741"/>
    </source>
</evidence>
<keyword evidence="6" id="KW-0251">Elongation factor</keyword>
<gene>
    <name evidence="6" type="ORF">ACA1_077850</name>
</gene>
<dbReference type="SUPFAM" id="SSF52540">
    <property type="entry name" value="P-loop containing nucleoside triphosphate hydrolases"/>
    <property type="match status" value="1"/>
</dbReference>
<dbReference type="InterPro" id="IPR009001">
    <property type="entry name" value="Transl_elong_EF1A/Init_IF2_C"/>
</dbReference>
<name>L8GNR5_ACACF</name>
<keyword evidence="6" id="KW-0648">Protein biosynthesis</keyword>
<feature type="domain" description="F-box" evidence="5">
    <location>
        <begin position="28"/>
        <end position="55"/>
    </location>
</feature>
<dbReference type="InterPro" id="IPR001810">
    <property type="entry name" value="F-box_dom"/>
</dbReference>
<dbReference type="KEGG" id="acan:ACA1_077850"/>
<dbReference type="STRING" id="1257118.L8GNR5"/>
<feature type="domain" description="Tr-type G" evidence="4">
    <location>
        <begin position="132"/>
        <end position="248"/>
    </location>
</feature>
<organism evidence="6 7">
    <name type="scientific">Acanthamoeba castellanii (strain ATCC 30010 / Neff)</name>
    <dbReference type="NCBI Taxonomy" id="1257118"/>
    <lineage>
        <taxon>Eukaryota</taxon>
        <taxon>Amoebozoa</taxon>
        <taxon>Discosea</taxon>
        <taxon>Longamoebia</taxon>
        <taxon>Centramoebida</taxon>
        <taxon>Acanthamoebidae</taxon>
        <taxon>Acanthamoeba</taxon>
    </lineage>
</organism>
<dbReference type="InterPro" id="IPR036047">
    <property type="entry name" value="F-box-like_dom_sf"/>
</dbReference>
<dbReference type="SUPFAM" id="SSF50447">
    <property type="entry name" value="Translation proteins"/>
    <property type="match status" value="1"/>
</dbReference>
<dbReference type="RefSeq" id="XP_004336567.1">
    <property type="nucleotide sequence ID" value="XM_004336519.1"/>
</dbReference>
<protein>
    <submittedName>
        <fullName evidence="6">Elongation factor 1alpha</fullName>
    </submittedName>
</protein>
<dbReference type="Pfam" id="PF00009">
    <property type="entry name" value="GTP_EFTU"/>
    <property type="match status" value="1"/>
</dbReference>
<evidence type="ECO:0000259" key="4">
    <source>
        <dbReference type="Pfam" id="PF00009"/>
    </source>
</evidence>
<comment type="similarity">
    <text evidence="1">Belongs to the TRAFAC class translation factor GTPase superfamily. Classic translation factor GTPase family. EF-Tu/EF-1A subfamily.</text>
</comment>
<dbReference type="Gene3D" id="1.20.1280.50">
    <property type="match status" value="1"/>
</dbReference>
<dbReference type="SUPFAM" id="SSF81383">
    <property type="entry name" value="F-box domain"/>
    <property type="match status" value="1"/>
</dbReference>
<dbReference type="EMBL" id="KB008051">
    <property type="protein sequence ID" value="ELR14554.1"/>
    <property type="molecule type" value="Genomic_DNA"/>
</dbReference>
<evidence type="ECO:0000313" key="7">
    <source>
        <dbReference type="Proteomes" id="UP000011083"/>
    </source>
</evidence>
<dbReference type="GeneID" id="14915153"/>
<dbReference type="Gene3D" id="3.40.50.300">
    <property type="entry name" value="P-loop containing nucleotide triphosphate hydrolases"/>
    <property type="match status" value="1"/>
</dbReference>
<keyword evidence="7" id="KW-1185">Reference proteome</keyword>
<dbReference type="VEuPathDB" id="AmoebaDB:ACA1_077850"/>
<keyword evidence="3" id="KW-0342">GTP-binding</keyword>
<sequence>MEYNDWINLWALGTEVVQGVLVALGDGHQVASSCALVCRQWAALASDPALWKALVHRLLAHLPVQAPLSQVVADRWKEAYFALARRTKHATVALLGQSHGGKSTLFDLLRALHPLATDDLALPAIAECNFWRNLVGAHCCVLVVSSEEGDAGAGSRQQPLAAVVAGIKHLVVAINKTDSCADQWNSNSARMDELVAQLSRSLAIAGVPPGATQFVPISAARGTNIVRRDPQTEFPWYDGPTLLSALQRTVDSLPSINSLRLLWNLSVARPLRLCVRKVTHGRSVDTKNGIWGLSGDEAVVVGTIMCGMVCVGDELVIAPLGVEAVTVVEIQLNNRNLPMAYGPYVRRGVVMGRTGELSPMRQVASFEAKVIVVQLHGRIRNRYESVIRCHTAAVGEAGTVRLTPREPLYLETHSSDGHLGRIVNYENGMITAFGIVEKIEWLEHATPLYLRMQQPQQKVPRVGTLTVTVVQLGLIEGRNGGQTQVETTHAELSTCRPAWHQSFTFTNVDVRRMWLWCSMHDTKSGREYGEKTPVALSGLLSSDSFGRRLAMQNLYNLNNYINFRAHFQV</sequence>
<dbReference type="Proteomes" id="UP000011083">
    <property type="component" value="Unassembled WGS sequence"/>
</dbReference>
<dbReference type="Pfam" id="PF12937">
    <property type="entry name" value="F-box-like"/>
    <property type="match status" value="1"/>
</dbReference>
<dbReference type="InterPro" id="IPR050100">
    <property type="entry name" value="TRAFAC_GTPase_members"/>
</dbReference>
<dbReference type="GO" id="GO:0003746">
    <property type="term" value="F:translation elongation factor activity"/>
    <property type="evidence" value="ECO:0007669"/>
    <property type="project" value="UniProtKB-KW"/>
</dbReference>
<dbReference type="Gene3D" id="2.40.30.10">
    <property type="entry name" value="Translation factors"/>
    <property type="match status" value="1"/>
</dbReference>
<reference evidence="6 7" key="1">
    <citation type="journal article" date="2013" name="Genome Biol.">
        <title>Genome of Acanthamoeba castellanii highlights extensive lateral gene transfer and early evolution of tyrosine kinase signaling.</title>
        <authorList>
            <person name="Clarke M."/>
            <person name="Lohan A.J."/>
            <person name="Liu B."/>
            <person name="Lagkouvardos I."/>
            <person name="Roy S."/>
            <person name="Zafar N."/>
            <person name="Bertelli C."/>
            <person name="Schilde C."/>
            <person name="Kianianmomeni A."/>
            <person name="Burglin T.R."/>
            <person name="Frech C."/>
            <person name="Turcotte B."/>
            <person name="Kopec K.O."/>
            <person name="Synnott J.M."/>
            <person name="Choo C."/>
            <person name="Paponov I."/>
            <person name="Finkler A."/>
            <person name="Soon Heng Tan C."/>
            <person name="Hutchins A.P."/>
            <person name="Weinmeier T."/>
            <person name="Rattei T."/>
            <person name="Chu J.S."/>
            <person name="Gimenez G."/>
            <person name="Irimia M."/>
            <person name="Rigden D.J."/>
            <person name="Fitzpatrick D.A."/>
            <person name="Lorenzo-Morales J."/>
            <person name="Bateman A."/>
            <person name="Chiu C.H."/>
            <person name="Tang P."/>
            <person name="Hegemann P."/>
            <person name="Fromm H."/>
            <person name="Raoult D."/>
            <person name="Greub G."/>
            <person name="Miranda-Saavedra D."/>
            <person name="Chen N."/>
            <person name="Nash P."/>
            <person name="Ginger M.L."/>
            <person name="Horn M."/>
            <person name="Schaap P."/>
            <person name="Caler L."/>
            <person name="Loftus B."/>
        </authorList>
    </citation>
    <scope>NUCLEOTIDE SEQUENCE [LARGE SCALE GENOMIC DNA]</scope>
    <source>
        <strain evidence="6 7">Neff</strain>
    </source>
</reference>
<evidence type="ECO:0000259" key="5">
    <source>
        <dbReference type="Pfam" id="PF12937"/>
    </source>
</evidence>
<dbReference type="InterPro" id="IPR000795">
    <property type="entry name" value="T_Tr_GTP-bd_dom"/>
</dbReference>
<keyword evidence="2" id="KW-0547">Nucleotide-binding</keyword>
<dbReference type="AlphaFoldDB" id="L8GNR5"/>
<evidence type="ECO:0000313" key="6">
    <source>
        <dbReference type="EMBL" id="ELR14554.1"/>
    </source>
</evidence>
<dbReference type="PANTHER" id="PTHR23115">
    <property type="entry name" value="TRANSLATION FACTOR"/>
    <property type="match status" value="1"/>
</dbReference>
<evidence type="ECO:0000256" key="3">
    <source>
        <dbReference type="ARBA" id="ARBA00023134"/>
    </source>
</evidence>
<dbReference type="InterPro" id="IPR027417">
    <property type="entry name" value="P-loop_NTPase"/>
</dbReference>
<dbReference type="GO" id="GO:0003924">
    <property type="term" value="F:GTPase activity"/>
    <property type="evidence" value="ECO:0007669"/>
    <property type="project" value="InterPro"/>
</dbReference>
<accession>L8GNR5</accession>
<dbReference type="GO" id="GO:0005525">
    <property type="term" value="F:GTP binding"/>
    <property type="evidence" value="ECO:0007669"/>
    <property type="project" value="UniProtKB-KW"/>
</dbReference>
<proteinExistence type="inferred from homology"/>
<evidence type="ECO:0000256" key="1">
    <source>
        <dbReference type="ARBA" id="ARBA00007249"/>
    </source>
</evidence>
<dbReference type="SUPFAM" id="SSF50465">
    <property type="entry name" value="EF-Tu/eEF-1alpha/eIF2-gamma C-terminal domain"/>
    <property type="match status" value="1"/>
</dbReference>
<dbReference type="InterPro" id="IPR009000">
    <property type="entry name" value="Transl_B-barrel_sf"/>
</dbReference>